<keyword evidence="2" id="KW-1185">Reference proteome</keyword>
<dbReference type="InterPro" id="IPR003772">
    <property type="entry name" value="YceD"/>
</dbReference>
<organism evidence="1 2">
    <name type="scientific">Aquirufa antheringensis</name>
    <dbReference type="NCBI Taxonomy" id="2516559"/>
    <lineage>
        <taxon>Bacteria</taxon>
        <taxon>Pseudomonadati</taxon>
        <taxon>Bacteroidota</taxon>
        <taxon>Cytophagia</taxon>
        <taxon>Cytophagales</taxon>
        <taxon>Flectobacillaceae</taxon>
        <taxon>Aquirufa</taxon>
    </lineage>
</organism>
<reference evidence="1 2" key="1">
    <citation type="submission" date="2019-02" db="EMBL/GenBank/DDBJ databases">
        <title>Genome of a new Bacteroidetes strain.</title>
        <authorList>
            <person name="Pitt A."/>
        </authorList>
    </citation>
    <scope>NUCLEOTIDE SEQUENCE [LARGE SCALE GENOMIC DNA]</scope>
    <source>
        <strain evidence="1 2">103A-SOEBACH</strain>
    </source>
</reference>
<dbReference type="Proteomes" id="UP000293583">
    <property type="component" value="Unassembled WGS sequence"/>
</dbReference>
<dbReference type="EMBL" id="SEWY01000002">
    <property type="protein sequence ID" value="TBH74409.1"/>
    <property type="molecule type" value="Genomic_DNA"/>
</dbReference>
<protein>
    <submittedName>
        <fullName evidence="1">DUF177 domain-containing protein</fullName>
    </submittedName>
</protein>
<evidence type="ECO:0000313" key="2">
    <source>
        <dbReference type="Proteomes" id="UP000293583"/>
    </source>
</evidence>
<dbReference type="Pfam" id="PF02620">
    <property type="entry name" value="YceD"/>
    <property type="match status" value="1"/>
</dbReference>
<comment type="caution">
    <text evidence="1">The sequence shown here is derived from an EMBL/GenBank/DDBJ whole genome shotgun (WGS) entry which is preliminary data.</text>
</comment>
<proteinExistence type="predicted"/>
<evidence type="ECO:0000313" key="1">
    <source>
        <dbReference type="EMBL" id="TBH74409.1"/>
    </source>
</evidence>
<dbReference type="AlphaFoldDB" id="A0A4Q9BDZ6"/>
<accession>A0A4Q9BDZ6</accession>
<dbReference type="OrthoDB" id="1524821at2"/>
<dbReference type="RefSeq" id="WP_130922875.1">
    <property type="nucleotide sequence ID" value="NZ_CP049835.1"/>
</dbReference>
<sequence length="179" mass="21007">MNVLEAYQIPILSLEDKVYPYSFIGNDEFFAAFEQEWVQKGEFNAKATLDKSPTMIQVRLEIDGFLKLICDRSNEEFEFPIHIDEKIIYKYSDHNEDMGDNLFLLDRKSPKLDLSQDLFDFIALQVPMKKLHPRFVKPLDEHVDGELIYTTDPEDENKADQEPEMDPRWAALKKLTDNN</sequence>
<gene>
    <name evidence="1" type="ORF">EWU20_04505</name>
</gene>
<name>A0A4Q9BDZ6_9BACT</name>